<dbReference type="EMBL" id="FUWZ01000001">
    <property type="protein sequence ID" value="SJZ65238.1"/>
    <property type="molecule type" value="Genomic_DNA"/>
</dbReference>
<protein>
    <submittedName>
        <fullName evidence="1">Starch-binding associating with outer membrane</fullName>
    </submittedName>
</protein>
<evidence type="ECO:0000313" key="1">
    <source>
        <dbReference type="EMBL" id="SJZ65238.1"/>
    </source>
</evidence>
<dbReference type="STRING" id="634771.SAMN04488128_1011074"/>
<dbReference type="SUPFAM" id="SSF48452">
    <property type="entry name" value="TPR-like"/>
    <property type="match status" value="1"/>
</dbReference>
<gene>
    <name evidence="1" type="ORF">SAMN04488128_1011074</name>
</gene>
<dbReference type="InterPro" id="IPR041662">
    <property type="entry name" value="SusD-like_2"/>
</dbReference>
<proteinExistence type="predicted"/>
<sequence length="470" mass="51661">MKIIRTLALMSCAVLLNSGCKKFLDINDDPNNPLTVKESLMLSPVEVATASQVMGGASNSNTHIVSYWMQHLSLNQQAPNLESYFFTNVDANSAWDGVLYTTIFQNLQVMMQQATAAKRYQYVAIGKTLFAYNLAVTTDLWGNIPYSEAFCMPEITKPKYDSQESVYKVIGALLDSAIYYMDLTPNKVAPGGDDYIYNGDMDQWKKMVYTLKARYALRLTKAPGHTAAKQADEALAALAKGYGSNDDNAFVAYPGTGNASNPWYYVTGEASGGIVLGQSFVDSLKSRKDPRLPIIATKNKAGEYVGRNVNDAPVPDPEMLSFVNTFYAGAGSKLYLLTYSEALFLKAEATFIKQGAAAAEPIYKAAIAAHMSVLGVLPGAQQAYIAARPALTAANALEQIISEKYIANFLSPEAYNDWRRTGYPQLKPYTGSTAKGIPRRWLYPATEELTNPQPDQKATINDRVWWDTNN</sequence>
<evidence type="ECO:0000313" key="2">
    <source>
        <dbReference type="Proteomes" id="UP000190367"/>
    </source>
</evidence>
<reference evidence="2" key="1">
    <citation type="submission" date="2017-02" db="EMBL/GenBank/DDBJ databases">
        <authorList>
            <person name="Varghese N."/>
            <person name="Submissions S."/>
        </authorList>
    </citation>
    <scope>NUCLEOTIDE SEQUENCE [LARGE SCALE GENOMIC DNA]</scope>
    <source>
        <strain evidence="2">DSM 22224</strain>
    </source>
</reference>
<name>A0A1T4MEP0_9BACT</name>
<dbReference type="RefSeq" id="WP_078667697.1">
    <property type="nucleotide sequence ID" value="NZ_FUWZ01000001.1"/>
</dbReference>
<dbReference type="Pfam" id="PF12771">
    <property type="entry name" value="SusD-like_2"/>
    <property type="match status" value="1"/>
</dbReference>
<organism evidence="1 2">
    <name type="scientific">Chitinophaga eiseniae</name>
    <dbReference type="NCBI Taxonomy" id="634771"/>
    <lineage>
        <taxon>Bacteria</taxon>
        <taxon>Pseudomonadati</taxon>
        <taxon>Bacteroidota</taxon>
        <taxon>Chitinophagia</taxon>
        <taxon>Chitinophagales</taxon>
        <taxon>Chitinophagaceae</taxon>
        <taxon>Chitinophaga</taxon>
    </lineage>
</organism>
<dbReference type="OrthoDB" id="614457at2"/>
<accession>A0A1T4MEP0</accession>
<dbReference type="InterPro" id="IPR011990">
    <property type="entry name" value="TPR-like_helical_dom_sf"/>
</dbReference>
<dbReference type="Proteomes" id="UP000190367">
    <property type="component" value="Unassembled WGS sequence"/>
</dbReference>
<dbReference type="AlphaFoldDB" id="A0A1T4MEP0"/>
<keyword evidence="2" id="KW-1185">Reference proteome</keyword>
<dbReference type="Gene3D" id="1.25.40.390">
    <property type="match status" value="1"/>
</dbReference>